<reference evidence="1" key="1">
    <citation type="submission" date="2023-08" db="EMBL/GenBank/DDBJ databases">
        <title>A de novo genome assembly of Solanum verrucosum Schlechtendal, a Mexican diploid species geographically isolated from the other diploid A-genome species in potato relatives.</title>
        <authorList>
            <person name="Hosaka K."/>
        </authorList>
    </citation>
    <scope>NUCLEOTIDE SEQUENCE</scope>
    <source>
        <tissue evidence="1">Young leaves</tissue>
    </source>
</reference>
<evidence type="ECO:0000313" key="1">
    <source>
        <dbReference type="EMBL" id="WMV11177.1"/>
    </source>
</evidence>
<dbReference type="Proteomes" id="UP001234989">
    <property type="component" value="Chromosome 1"/>
</dbReference>
<protein>
    <submittedName>
        <fullName evidence="1">Uncharacterized protein</fullName>
    </submittedName>
</protein>
<accession>A0AAF0PUT3</accession>
<name>A0AAF0PUT3_SOLVR</name>
<dbReference type="Proteomes" id="UP001234989">
    <property type="component" value="Chromosome 7"/>
</dbReference>
<dbReference type="EMBL" id="CP133618">
    <property type="protein sequence ID" value="WMV38929.1"/>
    <property type="molecule type" value="Genomic_DNA"/>
</dbReference>
<keyword evidence="3" id="KW-1185">Reference proteome</keyword>
<organism evidence="1 3">
    <name type="scientific">Solanum verrucosum</name>
    <dbReference type="NCBI Taxonomy" id="315347"/>
    <lineage>
        <taxon>Eukaryota</taxon>
        <taxon>Viridiplantae</taxon>
        <taxon>Streptophyta</taxon>
        <taxon>Embryophyta</taxon>
        <taxon>Tracheophyta</taxon>
        <taxon>Spermatophyta</taxon>
        <taxon>Magnoliopsida</taxon>
        <taxon>eudicotyledons</taxon>
        <taxon>Gunneridae</taxon>
        <taxon>Pentapetalae</taxon>
        <taxon>asterids</taxon>
        <taxon>lamiids</taxon>
        <taxon>Solanales</taxon>
        <taxon>Solanaceae</taxon>
        <taxon>Solanoideae</taxon>
        <taxon>Solaneae</taxon>
        <taxon>Solanum</taxon>
    </lineage>
</organism>
<dbReference type="AlphaFoldDB" id="A0AAF0PUT3"/>
<evidence type="ECO:0000313" key="3">
    <source>
        <dbReference type="Proteomes" id="UP001234989"/>
    </source>
</evidence>
<sequence length="41" mass="4718">MFCRAIYAKLLPVSMNSSKVSRVIVILLSLLYYKHTTRGPF</sequence>
<gene>
    <name evidence="1" type="ORF">MTR67_004562</name>
    <name evidence="2" type="ORF">MTR67_032314</name>
</gene>
<proteinExistence type="predicted"/>
<dbReference type="EMBL" id="CP133612">
    <property type="protein sequence ID" value="WMV11177.1"/>
    <property type="molecule type" value="Genomic_DNA"/>
</dbReference>
<evidence type="ECO:0000313" key="2">
    <source>
        <dbReference type="EMBL" id="WMV38929.1"/>
    </source>
</evidence>